<organism evidence="2 3">
    <name type="scientific">Aspergillus tamarii</name>
    <dbReference type="NCBI Taxonomy" id="41984"/>
    <lineage>
        <taxon>Eukaryota</taxon>
        <taxon>Fungi</taxon>
        <taxon>Dikarya</taxon>
        <taxon>Ascomycota</taxon>
        <taxon>Pezizomycotina</taxon>
        <taxon>Eurotiomycetes</taxon>
        <taxon>Eurotiomycetidae</taxon>
        <taxon>Eurotiales</taxon>
        <taxon>Aspergillaceae</taxon>
        <taxon>Aspergillus</taxon>
        <taxon>Aspergillus subgen. Circumdati</taxon>
    </lineage>
</organism>
<sequence length="184" mass="20540">MGEIGEFWRDVKEDRKRKKAENPPHRRCWDWIIVSGQCHYAKNRSSFVTYRRVGRSISQGFTGGETFVAGIGTVQLKVPASKKKGSPIRTLVLDDVLHIPSAICNGFCMAKYHTLYGGTTSFGHGMSGTDSQGHPLWYGKPFCGVDKLVLAGNPQGESYLENEKKEGASFMLSMYINKKDLEET</sequence>
<dbReference type="InterPro" id="IPR054722">
    <property type="entry name" value="PolX-like_BBD"/>
</dbReference>
<protein>
    <recommendedName>
        <fullName evidence="1">Retrovirus-related Pol polyprotein from transposon TNT 1-94-like beta-barrel domain-containing protein</fullName>
    </recommendedName>
</protein>
<dbReference type="OrthoDB" id="4232400at2759"/>
<gene>
    <name evidence="2" type="ORF">BDV40DRAFT_260333</name>
</gene>
<keyword evidence="3" id="KW-1185">Reference proteome</keyword>
<dbReference type="EMBL" id="ML738607">
    <property type="protein sequence ID" value="KAE8164534.1"/>
    <property type="molecule type" value="Genomic_DNA"/>
</dbReference>
<dbReference type="Proteomes" id="UP000326950">
    <property type="component" value="Unassembled WGS sequence"/>
</dbReference>
<proteinExistence type="predicted"/>
<dbReference type="Pfam" id="PF22936">
    <property type="entry name" value="Pol_BBD"/>
    <property type="match status" value="1"/>
</dbReference>
<dbReference type="PANTHER" id="PTHR40628:SF1">
    <property type="entry name" value="CHROMO DOMAIN-CONTAINING PROTEIN"/>
    <property type="match status" value="1"/>
</dbReference>
<evidence type="ECO:0000259" key="1">
    <source>
        <dbReference type="Pfam" id="PF22936"/>
    </source>
</evidence>
<evidence type="ECO:0000313" key="2">
    <source>
        <dbReference type="EMBL" id="KAE8164534.1"/>
    </source>
</evidence>
<accession>A0A5N6V0S6</accession>
<evidence type="ECO:0000313" key="3">
    <source>
        <dbReference type="Proteomes" id="UP000326950"/>
    </source>
</evidence>
<dbReference type="PANTHER" id="PTHR40628">
    <property type="entry name" value="CHROMO DOMAIN-CONTAINING PROTEIN"/>
    <property type="match status" value="1"/>
</dbReference>
<name>A0A5N6V0S6_ASPTM</name>
<dbReference type="AlphaFoldDB" id="A0A5N6V0S6"/>
<feature type="domain" description="Retrovirus-related Pol polyprotein from transposon TNT 1-94-like beta-barrel" evidence="1">
    <location>
        <begin position="31"/>
        <end position="110"/>
    </location>
</feature>
<reference evidence="2 3" key="1">
    <citation type="submission" date="2019-04" db="EMBL/GenBank/DDBJ databases">
        <title>Friends and foes A comparative genomics study of 23 Aspergillus species from section Flavi.</title>
        <authorList>
            <consortium name="DOE Joint Genome Institute"/>
            <person name="Kjaerbolling I."/>
            <person name="Vesth T."/>
            <person name="Frisvad J.C."/>
            <person name="Nybo J.L."/>
            <person name="Theobald S."/>
            <person name="Kildgaard S."/>
            <person name="Isbrandt T."/>
            <person name="Kuo A."/>
            <person name="Sato A."/>
            <person name="Lyhne E.K."/>
            <person name="Kogle M.E."/>
            <person name="Wiebenga A."/>
            <person name="Kun R.S."/>
            <person name="Lubbers R.J."/>
            <person name="Makela M.R."/>
            <person name="Barry K."/>
            <person name="Chovatia M."/>
            <person name="Clum A."/>
            <person name="Daum C."/>
            <person name="Haridas S."/>
            <person name="He G."/>
            <person name="LaButti K."/>
            <person name="Lipzen A."/>
            <person name="Mondo S."/>
            <person name="Riley R."/>
            <person name="Salamov A."/>
            <person name="Simmons B.A."/>
            <person name="Magnuson J.K."/>
            <person name="Henrissat B."/>
            <person name="Mortensen U.H."/>
            <person name="Larsen T.O."/>
            <person name="Devries R.P."/>
            <person name="Grigoriev I.V."/>
            <person name="Machida M."/>
            <person name="Baker S.E."/>
            <person name="Andersen M.R."/>
        </authorList>
    </citation>
    <scope>NUCLEOTIDE SEQUENCE [LARGE SCALE GENOMIC DNA]</scope>
    <source>
        <strain evidence="2 3">CBS 117626</strain>
    </source>
</reference>